<gene>
    <name evidence="4" type="ORF">L596_024933</name>
</gene>
<dbReference type="GO" id="GO:1990130">
    <property type="term" value="C:GATOR1 complex"/>
    <property type="evidence" value="ECO:0007669"/>
    <property type="project" value="TreeGrafter"/>
</dbReference>
<evidence type="ECO:0000259" key="2">
    <source>
        <dbReference type="Pfam" id="PF12257"/>
    </source>
</evidence>
<dbReference type="STRING" id="34508.A0A4U5M6A2"/>
<dbReference type="Pfam" id="PF12257">
    <property type="entry name" value="IML1"/>
    <property type="match status" value="1"/>
</dbReference>
<feature type="domain" description="DEPDC5 C-terminal" evidence="3">
    <location>
        <begin position="1385"/>
        <end position="1488"/>
    </location>
</feature>
<protein>
    <recommendedName>
        <fullName evidence="6">DEP domain-containing protein</fullName>
    </recommendedName>
</protein>
<keyword evidence="5" id="KW-1185">Reference proteome</keyword>
<reference evidence="4 5" key="2">
    <citation type="journal article" date="2019" name="G3 (Bethesda)">
        <title>Hybrid Assembly of the Genome of the Entomopathogenic Nematode Steinernema carpocapsae Identifies the X-Chromosome.</title>
        <authorList>
            <person name="Serra L."/>
            <person name="Macchietto M."/>
            <person name="Macias-Munoz A."/>
            <person name="McGill C.J."/>
            <person name="Rodriguez I.M."/>
            <person name="Rodriguez B."/>
            <person name="Murad R."/>
            <person name="Mortazavi A."/>
        </authorList>
    </citation>
    <scope>NUCLEOTIDE SEQUENCE [LARGE SCALE GENOMIC DNA]</scope>
    <source>
        <strain evidence="4 5">ALL</strain>
    </source>
</reference>
<dbReference type="PANTHER" id="PTHR13179:SF8">
    <property type="entry name" value="GATOR COMPLEX PROTEIN DEPDC5"/>
    <property type="match status" value="1"/>
</dbReference>
<proteinExistence type="predicted"/>
<accession>A0A4U5M6A2</accession>
<dbReference type="GO" id="GO:0005765">
    <property type="term" value="C:lysosomal membrane"/>
    <property type="evidence" value="ECO:0007669"/>
    <property type="project" value="TreeGrafter"/>
</dbReference>
<dbReference type="InterPro" id="IPR027244">
    <property type="entry name" value="IML1"/>
</dbReference>
<dbReference type="InterPro" id="IPR045838">
    <property type="entry name" value="DEPDC5_CTD"/>
</dbReference>
<name>A0A4U5M6A2_STECR</name>
<dbReference type="OrthoDB" id="438939at2759"/>
<dbReference type="GO" id="GO:0034198">
    <property type="term" value="P:cellular response to amino acid starvation"/>
    <property type="evidence" value="ECO:0007669"/>
    <property type="project" value="TreeGrafter"/>
</dbReference>
<dbReference type="GO" id="GO:1904262">
    <property type="term" value="P:negative regulation of TORC1 signaling"/>
    <property type="evidence" value="ECO:0007669"/>
    <property type="project" value="TreeGrafter"/>
</dbReference>
<evidence type="ECO:0008006" key="6">
    <source>
        <dbReference type="Google" id="ProtNLM"/>
    </source>
</evidence>
<feature type="domain" description="Vacuolar membrane-associated protein Iml1 N-terminal" evidence="2">
    <location>
        <begin position="173"/>
        <end position="460"/>
    </location>
</feature>
<dbReference type="Proteomes" id="UP000298663">
    <property type="component" value="Unassembled WGS sequence"/>
</dbReference>
<dbReference type="GO" id="GO:0005096">
    <property type="term" value="F:GTPase activator activity"/>
    <property type="evidence" value="ECO:0007669"/>
    <property type="project" value="InterPro"/>
</dbReference>
<feature type="region of interest" description="Disordered" evidence="1">
    <location>
        <begin position="628"/>
        <end position="698"/>
    </location>
</feature>
<feature type="region of interest" description="Disordered" evidence="1">
    <location>
        <begin position="588"/>
        <end position="609"/>
    </location>
</feature>
<dbReference type="PANTHER" id="PTHR13179">
    <property type="entry name" value="DEP DOMAIN CONTAINING PROTEIN 5"/>
    <property type="match status" value="1"/>
</dbReference>
<dbReference type="Pfam" id="PF19418">
    <property type="entry name" value="DEPDC5_CTD"/>
    <property type="match status" value="1"/>
</dbReference>
<evidence type="ECO:0000259" key="3">
    <source>
        <dbReference type="Pfam" id="PF19418"/>
    </source>
</evidence>
<feature type="region of interest" description="Disordered" evidence="1">
    <location>
        <begin position="1324"/>
        <end position="1350"/>
    </location>
</feature>
<evidence type="ECO:0000313" key="5">
    <source>
        <dbReference type="Proteomes" id="UP000298663"/>
    </source>
</evidence>
<comment type="caution">
    <text evidence="4">The sequence shown here is derived from an EMBL/GenBank/DDBJ whole genome shotgun (WGS) entry which is preliminary data.</text>
</comment>
<evidence type="ECO:0000256" key="1">
    <source>
        <dbReference type="SAM" id="MobiDB-lite"/>
    </source>
</evidence>
<dbReference type="EMBL" id="AZBU02000009">
    <property type="protein sequence ID" value="TKR64387.1"/>
    <property type="molecule type" value="Genomic_DNA"/>
</dbReference>
<feature type="compositionally biased region" description="Polar residues" evidence="1">
    <location>
        <begin position="643"/>
        <end position="654"/>
    </location>
</feature>
<dbReference type="GO" id="GO:0010508">
    <property type="term" value="P:positive regulation of autophagy"/>
    <property type="evidence" value="ECO:0007669"/>
    <property type="project" value="TreeGrafter"/>
</dbReference>
<organism evidence="4 5">
    <name type="scientific">Steinernema carpocapsae</name>
    <name type="common">Entomopathogenic nematode</name>
    <dbReference type="NCBI Taxonomy" id="34508"/>
    <lineage>
        <taxon>Eukaryota</taxon>
        <taxon>Metazoa</taxon>
        <taxon>Ecdysozoa</taxon>
        <taxon>Nematoda</taxon>
        <taxon>Chromadorea</taxon>
        <taxon>Rhabditida</taxon>
        <taxon>Tylenchina</taxon>
        <taxon>Panagrolaimomorpha</taxon>
        <taxon>Strongyloidoidea</taxon>
        <taxon>Steinernematidae</taxon>
        <taxon>Steinernema</taxon>
    </lineage>
</organism>
<evidence type="ECO:0000313" key="4">
    <source>
        <dbReference type="EMBL" id="TKR64387.1"/>
    </source>
</evidence>
<reference evidence="4 5" key="1">
    <citation type="journal article" date="2015" name="Genome Biol.">
        <title>Comparative genomics of Steinernema reveals deeply conserved gene regulatory networks.</title>
        <authorList>
            <person name="Dillman A.R."/>
            <person name="Macchietto M."/>
            <person name="Porter C.F."/>
            <person name="Rogers A."/>
            <person name="Williams B."/>
            <person name="Antoshechkin I."/>
            <person name="Lee M.M."/>
            <person name="Goodwin Z."/>
            <person name="Lu X."/>
            <person name="Lewis E.E."/>
            <person name="Goodrich-Blair H."/>
            <person name="Stock S.P."/>
            <person name="Adams B.J."/>
            <person name="Sternberg P.W."/>
            <person name="Mortazavi A."/>
        </authorList>
    </citation>
    <scope>NUCLEOTIDE SEQUENCE [LARGE SCALE GENOMIC DNA]</scope>
    <source>
        <strain evidence="4 5">ALL</strain>
    </source>
</reference>
<sequence length="1587" mass="182865">MLSCVDRGGSVSELPCDSPTMMELPEVEKQQYGPQFESKEGWVLAKCSFHSYNETATQAGFPGTDEKRQNEQFPLILSKGLFKENYMVGDLFLISFEKPVTRPASPDSSENTVDTTYVLQYEDECALMNRQHSVSIELKVLGKGDTLGRPHFTDVYIRRVTSGEVDTVLLQSIELTFKEQYVSRSDMWRYRNCLLDSCIYQNMRMSWHGISMRVSDLWLNGDSVKTGYVNEDTRIVFRSSSSSVLIYIQMSSEMWDIDHQGDLYFEKCAKGFLPELFQRWKNQECSHYVSVIAFSRWFFREEVLTEEMKTQLGDSTDYQGRYYQDFYKLLVQNEHYDDWSHVVSKLKRTFSDYKRTIIDYHKSAYPEIEADQIADISTAADSNFLQVLNMSMNCFCVYHNDRRLETTGQQIILVTPGGGVFNVDRSMVNMTKQRIIDMGISLDLVCLGEQPLHAVPLFVFPNVAVHPFDDYFIPHWMNFSYYQMPRRSAISIKFKPRIKLPDDLLVNTTLGLILDEEVPENVDMDEYDERAFQAVLYTATENEMIPSSAKLREELQRELYNNPSFVNDMWESEDEDFEAECVRREAEMRKAAEEHAANEKGKPIIKPEEMEPEHKLSVSMDYHGQKLSLDDHVDPEDLVPGMNHSSSDSTISQGSEKDKSPSPKKQIPIPKETCRALDSPDFTSSYVNTNPPPKRKKQPFLRTPLVYAQTGLSKALINPFRPEEFTVKITANRRRWIHVFPVDRMGRAKVGHHKVPGKSIDLIENNEDAYKGSLFDSVLASDISSVIMKSSPSRGLFDSPEAIFPSSASPRGSKGAKQRLWAWGSTGEEKWNPEMEIDVDWKSLTRSGLLPLTTDFFPDASILSKGRRDNDAVKMYPHLKNTDAKIEIEQKCGYILQEHQVCVDFDLMRQWISSDSLIPNHKDEHVLLAHLLFDQLICQRLQRGYQIVLLPKEMIRSAIRHMGHTQRESIGSNITRECTLSFNRFYHRIALVPPKDIFVTQFVPADCDPAVIFGPNGEIASSLERKSMSPFGTPLYDPHNSESHDYFEELSREEVKQYSYLFQVPDTLQYISSVTSFKHHNLDKLNWSCLDTHLQSRRGSTLFKKDMKCFSSRFLLVPRSTKTKDIETNKLHGDIYIEPLNVEEQEKSFMQFVAWLNNLKPIQTGMSPTSEVMQFKISERDEILTAWRAEIARYPLGWTMPMAGQGSEPLHGIFISYTFIEWLLQNVDEISSHREGFEFANQLIDTNRIQMVVDAAPAYPEEMDSCKSSSDRATEIRRRFKYGFFFCALVDEQTEVAVGHLRRVLGKKVQCEIGLKCEKRDDPMPIARSRRKPRSFTQRSLGADLDEDEDDNDLKRGGCYYRTRAVEMEFSSIGSKTNSPLSLYTEWGRVLFDRRFTPGKAFEINVKWLMATGQTLSEVVQGWARRARKFDFHLFPSPDDAFALPKNVMSSPLRCPISIEFPPPEVDIPYETAELVAETIARRYGFVTMGCPVHPGGDDSDAKQFHNQYVHTSGGMFILYDPDERCFDWAWNHMLTHKYRANKDCSEEFQDFMLKDFRLFCKDENGRLTDLLVEMTNPDNNFPFLAQ</sequence>
<dbReference type="InterPro" id="IPR048255">
    <property type="entry name" value="IML1_N"/>
</dbReference>